<evidence type="ECO:0000313" key="1">
    <source>
        <dbReference type="EMBL" id="KAG0247748.1"/>
    </source>
</evidence>
<evidence type="ECO:0000313" key="2">
    <source>
        <dbReference type="Proteomes" id="UP000807716"/>
    </source>
</evidence>
<keyword evidence="2" id="KW-1185">Reference proteome</keyword>
<name>A0A9P6PKM9_9FUNG</name>
<sequence length="199" mass="21850">MDITRYADAAAFLRIPVARPLALESSSDFHLTSLDLNSTELGASMLALGTGLGAIGDGWSKFANAIGPHSSETHVVRALAAQGVPKDRFVEVVDALIEIAKPQVPDVEDLRKAMIVLEYSDDVTWTGNAVSYTSSDGYTRFFYFYKHLDAATDKINIVFGNLKADFTLAPDVLSIEKKKVGWFGFKHEESVELRNLPHD</sequence>
<accession>A0A9P6PKM9</accession>
<reference evidence="1" key="1">
    <citation type="journal article" date="2020" name="Fungal Divers.">
        <title>Resolving the Mortierellaceae phylogeny through synthesis of multi-gene phylogenetics and phylogenomics.</title>
        <authorList>
            <person name="Vandepol N."/>
            <person name="Liber J."/>
            <person name="Desiro A."/>
            <person name="Na H."/>
            <person name="Kennedy M."/>
            <person name="Barry K."/>
            <person name="Grigoriev I.V."/>
            <person name="Miller A.N."/>
            <person name="O'Donnell K."/>
            <person name="Stajich J.E."/>
            <person name="Bonito G."/>
        </authorList>
    </citation>
    <scope>NUCLEOTIDE SEQUENCE</scope>
    <source>
        <strain evidence="1">BC1065</strain>
    </source>
</reference>
<comment type="caution">
    <text evidence="1">The sequence shown here is derived from an EMBL/GenBank/DDBJ whole genome shotgun (WGS) entry which is preliminary data.</text>
</comment>
<proteinExistence type="predicted"/>
<dbReference type="Proteomes" id="UP000807716">
    <property type="component" value="Unassembled WGS sequence"/>
</dbReference>
<feature type="non-terminal residue" evidence="1">
    <location>
        <position position="1"/>
    </location>
</feature>
<organism evidence="1 2">
    <name type="scientific">Actinomortierella ambigua</name>
    <dbReference type="NCBI Taxonomy" id="1343610"/>
    <lineage>
        <taxon>Eukaryota</taxon>
        <taxon>Fungi</taxon>
        <taxon>Fungi incertae sedis</taxon>
        <taxon>Mucoromycota</taxon>
        <taxon>Mortierellomycotina</taxon>
        <taxon>Mortierellomycetes</taxon>
        <taxon>Mortierellales</taxon>
        <taxon>Mortierellaceae</taxon>
        <taxon>Actinomortierella</taxon>
    </lineage>
</organism>
<dbReference type="EMBL" id="JAAAJB010001559">
    <property type="protein sequence ID" value="KAG0247748.1"/>
    <property type="molecule type" value="Genomic_DNA"/>
</dbReference>
<protein>
    <submittedName>
        <fullName evidence="1">Uncharacterized protein</fullName>
    </submittedName>
</protein>
<gene>
    <name evidence="1" type="ORF">DFQ27_001626</name>
</gene>
<dbReference type="AlphaFoldDB" id="A0A9P6PKM9"/>
<dbReference type="OrthoDB" id="10021044at2759"/>